<sequence length="452" mass="49528">MRRCRTMLSAGVPPRSLPVSWPPPQFPSIPHRRTPPQVLHWPGRRLLVRRGDTELAVRDLDGEGMDVRFPAPWPRRFGSVTVSPTGDVAVFAGAHALRAVDSTGAVRWEIRHGCWSPAVCTVAHASFADYADDYHHTHADSGSAVFSSDGKLLWAHVRNRAEHGFNEEWLILDPADGTVLARAGTTTVGSGSVHFPHPNPAYMGLTVLVDEENSSVLWGHWNGTNLTVQRFVEEVLLAVSPSGEYFVTMDSGQWALYLHRAEDGMELRRLDATKAVPHSASADDDRVRWDYEAAAFPHDDTAVVGAEYSAEGPRHWLVDPRTMALRGRIAYPFPVSGTSPISRAGRLVHALQGPGRPPPVESAARGMSQMHATRPQPCSPSSSRRTPRPPAGPHLAFHTGEHHDCALRRCMGGRWSTSIYMIRPSTTSRISMPSEGESGTQRWLGPYGCPGG</sequence>
<feature type="region of interest" description="Disordered" evidence="1">
    <location>
        <begin position="428"/>
        <end position="452"/>
    </location>
</feature>
<feature type="compositionally biased region" description="Low complexity" evidence="1">
    <location>
        <begin position="374"/>
        <end position="384"/>
    </location>
</feature>
<evidence type="ECO:0000313" key="3">
    <source>
        <dbReference type="Proteomes" id="UP001620295"/>
    </source>
</evidence>
<dbReference type="InterPro" id="IPR011044">
    <property type="entry name" value="Quino_amine_DH_bsu"/>
</dbReference>
<evidence type="ECO:0000256" key="1">
    <source>
        <dbReference type="SAM" id="MobiDB-lite"/>
    </source>
</evidence>
<dbReference type="SUPFAM" id="SSF50969">
    <property type="entry name" value="YVTN repeat-like/Quinoprotein amine dehydrogenase"/>
    <property type="match status" value="1"/>
</dbReference>
<evidence type="ECO:0008006" key="4">
    <source>
        <dbReference type="Google" id="ProtNLM"/>
    </source>
</evidence>
<dbReference type="EMBL" id="JBJDQH010000001">
    <property type="protein sequence ID" value="MFK4264120.1"/>
    <property type="molecule type" value="Genomic_DNA"/>
</dbReference>
<evidence type="ECO:0000313" key="2">
    <source>
        <dbReference type="EMBL" id="MFK4264120.1"/>
    </source>
</evidence>
<proteinExistence type="predicted"/>
<comment type="caution">
    <text evidence="2">The sequence shown here is derived from an EMBL/GenBank/DDBJ whole genome shotgun (WGS) entry which is preliminary data.</text>
</comment>
<reference evidence="2 3" key="1">
    <citation type="submission" date="2024-11" db="EMBL/GenBank/DDBJ databases">
        <title>The Natural Products Discovery Center: Release of the First 8490 Sequenced Strains for Exploring Actinobacteria Biosynthetic Diversity.</title>
        <authorList>
            <person name="Kalkreuter E."/>
            <person name="Kautsar S.A."/>
            <person name="Yang D."/>
            <person name="Bader C.D."/>
            <person name="Teijaro C.N."/>
            <person name="Fluegel L."/>
            <person name="Davis C.M."/>
            <person name="Simpson J.R."/>
            <person name="Lauterbach L."/>
            <person name="Steele A.D."/>
            <person name="Gui C."/>
            <person name="Meng S."/>
            <person name="Li G."/>
            <person name="Viehrig K."/>
            <person name="Ye F."/>
            <person name="Su P."/>
            <person name="Kiefer A.F."/>
            <person name="Nichols A."/>
            <person name="Cepeda A.J."/>
            <person name="Yan W."/>
            <person name="Fan B."/>
            <person name="Jiang Y."/>
            <person name="Adhikari A."/>
            <person name="Zheng C.-J."/>
            <person name="Schuster L."/>
            <person name="Cowan T.M."/>
            <person name="Smanski M.J."/>
            <person name="Chevrette M.G."/>
            <person name="De Carvalho L.P.S."/>
            <person name="Shen B."/>
        </authorList>
    </citation>
    <scope>NUCLEOTIDE SEQUENCE [LARGE SCALE GENOMIC DNA]</scope>
    <source>
        <strain evidence="2 3">NPDC020863</strain>
    </source>
</reference>
<accession>A0ABW8LGK2</accession>
<organism evidence="2 3">
    <name type="scientific">Streptomyces milbemycinicus</name>
    <dbReference type="NCBI Taxonomy" id="476552"/>
    <lineage>
        <taxon>Bacteria</taxon>
        <taxon>Bacillati</taxon>
        <taxon>Actinomycetota</taxon>
        <taxon>Actinomycetes</taxon>
        <taxon>Kitasatosporales</taxon>
        <taxon>Streptomycetaceae</taxon>
        <taxon>Streptomyces</taxon>
    </lineage>
</organism>
<gene>
    <name evidence="2" type="ORF">ACI2L5_04175</name>
</gene>
<protein>
    <recommendedName>
        <fullName evidence="4">PQQ-binding-like beta-propeller repeat protein</fullName>
    </recommendedName>
</protein>
<dbReference type="Proteomes" id="UP001620295">
    <property type="component" value="Unassembled WGS sequence"/>
</dbReference>
<name>A0ABW8LGK2_9ACTN</name>
<feature type="compositionally biased region" description="Polar residues" evidence="1">
    <location>
        <begin position="428"/>
        <end position="441"/>
    </location>
</feature>
<dbReference type="RefSeq" id="WP_404745617.1">
    <property type="nucleotide sequence ID" value="NZ_JBJDQH010000001.1"/>
</dbReference>
<keyword evidence="3" id="KW-1185">Reference proteome</keyword>
<feature type="region of interest" description="Disordered" evidence="1">
    <location>
        <begin position="353"/>
        <end position="397"/>
    </location>
</feature>